<dbReference type="Proteomes" id="UP000799291">
    <property type="component" value="Unassembled WGS sequence"/>
</dbReference>
<protein>
    <submittedName>
        <fullName evidence="3">Uncharacterized protein</fullName>
    </submittedName>
</protein>
<keyword evidence="2" id="KW-0472">Membrane</keyword>
<accession>A0A6G1JKU3</accession>
<feature type="transmembrane region" description="Helical" evidence="2">
    <location>
        <begin position="140"/>
        <end position="165"/>
    </location>
</feature>
<name>A0A6G1JKU3_9PLEO</name>
<feature type="transmembrane region" description="Helical" evidence="2">
    <location>
        <begin position="78"/>
        <end position="101"/>
    </location>
</feature>
<keyword evidence="4" id="KW-1185">Reference proteome</keyword>
<dbReference type="OrthoDB" id="5428040at2759"/>
<dbReference type="AlphaFoldDB" id="A0A6G1JKU3"/>
<evidence type="ECO:0000313" key="4">
    <source>
        <dbReference type="Proteomes" id="UP000799291"/>
    </source>
</evidence>
<feature type="transmembrane region" description="Helical" evidence="2">
    <location>
        <begin position="690"/>
        <end position="712"/>
    </location>
</feature>
<organism evidence="3 4">
    <name type="scientific">Lentithecium fluviatile CBS 122367</name>
    <dbReference type="NCBI Taxonomy" id="1168545"/>
    <lineage>
        <taxon>Eukaryota</taxon>
        <taxon>Fungi</taxon>
        <taxon>Dikarya</taxon>
        <taxon>Ascomycota</taxon>
        <taxon>Pezizomycotina</taxon>
        <taxon>Dothideomycetes</taxon>
        <taxon>Pleosporomycetidae</taxon>
        <taxon>Pleosporales</taxon>
        <taxon>Massarineae</taxon>
        <taxon>Lentitheciaceae</taxon>
        <taxon>Lentithecium</taxon>
    </lineage>
</organism>
<keyword evidence="2" id="KW-1133">Transmembrane helix</keyword>
<feature type="transmembrane region" description="Helical" evidence="2">
    <location>
        <begin position="113"/>
        <end position="134"/>
    </location>
</feature>
<feature type="region of interest" description="Disordered" evidence="1">
    <location>
        <begin position="1"/>
        <end position="28"/>
    </location>
</feature>
<dbReference type="EMBL" id="MU005570">
    <property type="protein sequence ID" value="KAF2690850.1"/>
    <property type="molecule type" value="Genomic_DNA"/>
</dbReference>
<gene>
    <name evidence="3" type="ORF">K458DRAFT_382426</name>
</gene>
<reference evidence="3" key="1">
    <citation type="journal article" date="2020" name="Stud. Mycol.">
        <title>101 Dothideomycetes genomes: a test case for predicting lifestyles and emergence of pathogens.</title>
        <authorList>
            <person name="Haridas S."/>
            <person name="Albert R."/>
            <person name="Binder M."/>
            <person name="Bloem J."/>
            <person name="Labutti K."/>
            <person name="Salamov A."/>
            <person name="Andreopoulos B."/>
            <person name="Baker S."/>
            <person name="Barry K."/>
            <person name="Bills G."/>
            <person name="Bluhm B."/>
            <person name="Cannon C."/>
            <person name="Castanera R."/>
            <person name="Culley D."/>
            <person name="Daum C."/>
            <person name="Ezra D."/>
            <person name="Gonzalez J."/>
            <person name="Henrissat B."/>
            <person name="Kuo A."/>
            <person name="Liang C."/>
            <person name="Lipzen A."/>
            <person name="Lutzoni F."/>
            <person name="Magnuson J."/>
            <person name="Mondo S."/>
            <person name="Nolan M."/>
            <person name="Ohm R."/>
            <person name="Pangilinan J."/>
            <person name="Park H.-J."/>
            <person name="Ramirez L."/>
            <person name="Alfaro M."/>
            <person name="Sun H."/>
            <person name="Tritt A."/>
            <person name="Yoshinaga Y."/>
            <person name="Zwiers L.-H."/>
            <person name="Turgeon B."/>
            <person name="Goodwin S."/>
            <person name="Spatafora J."/>
            <person name="Crous P."/>
            <person name="Grigoriev I."/>
        </authorList>
    </citation>
    <scope>NUCLEOTIDE SEQUENCE</scope>
    <source>
        <strain evidence="3">CBS 122367</strain>
    </source>
</reference>
<proteinExistence type="predicted"/>
<sequence>MEQNAGCSLKGRKSSIEYPDISPSETPTGDRFRLQLLENESATTSHYKQCDFDSADSKTRVPSVFSEPLSIRDRFSTYLISATIVSTAFLLATTAFLAYLWNSDDSNKIWHRIVLANLVTRSVTLSAVILRITVSVQAGLVTSMLASLILEGAGICLLDVLEISFMRFANNGPHMLLWVYAKQVGSAASFSLLAALALSTFATQFTSTLLLSDIASISTPNSSSGSGVRYGFAPIIDPDESPPKYASIGWTDYGTKIPQEFPSFGEYSAPAERKDGVDDTGTVIRSLMPITDKDSRQNLVSYEGPAFAFDARVACTQPHFLSLENCDEQSSDSDGTICGEVAPRNPIDNAAINMNRTYFSCGLPSSWFSDFEPTSSPQWTLCPLWDWTTGGLLSALDPANNASLQHSWYPLYSEEYPDEPFGGTWGASDGKKSWVVGTGNAYLVLNTTTTYFSMEMNRSINATTYVGPWTKIEYPETSEIFSTSLCYDALPPDYTIHQVQDFNVTLSKGAYRREPVVGVKAKNEGFDTTEVRKQLAAGLGNATLEERGVFQLSGEDLLKAVAEKHFELSPLDPSYGINDALSFPVYQQSEIPTLPWVFGAVTTAWHTFTLHFCLYCEPIANEARTASTLHSSIFNEALQDTGSPAIALQAHLTTVLRQAYYTWLPLFDTSANATTVSYVERLAPVSRRGFLAVMGILATHVLVCGITTYLFLKKTKYSLLGNIWASFAQVTQTEQAQVLLKDGAMRTNKEVLRVLRREGNGKMRYRVAFDREEGVTLAPVARLESEG</sequence>
<evidence type="ECO:0000256" key="2">
    <source>
        <dbReference type="SAM" id="Phobius"/>
    </source>
</evidence>
<keyword evidence="2" id="KW-0812">Transmembrane</keyword>
<evidence type="ECO:0000256" key="1">
    <source>
        <dbReference type="SAM" id="MobiDB-lite"/>
    </source>
</evidence>
<evidence type="ECO:0000313" key="3">
    <source>
        <dbReference type="EMBL" id="KAF2690850.1"/>
    </source>
</evidence>